<dbReference type="Pfam" id="PF04885">
    <property type="entry name" value="Stig1"/>
    <property type="match status" value="1"/>
</dbReference>
<dbReference type="InterPro" id="IPR006969">
    <property type="entry name" value="Stig-like"/>
</dbReference>
<reference evidence="4 5" key="1">
    <citation type="journal article" date="2023" name="Plants (Basel)">
        <title>Bridging the Gap: Combining Genomics and Transcriptomics Approaches to Understand Stylosanthes scabra, an Orphan Legume from the Brazilian Caatinga.</title>
        <authorList>
            <person name="Ferreira-Neto J.R.C."/>
            <person name="da Silva M.D."/>
            <person name="Binneck E."/>
            <person name="de Melo N.F."/>
            <person name="da Silva R.H."/>
            <person name="de Melo A.L.T.M."/>
            <person name="Pandolfi V."/>
            <person name="Bustamante F.O."/>
            <person name="Brasileiro-Vidal A.C."/>
            <person name="Benko-Iseppon A.M."/>
        </authorList>
    </citation>
    <scope>NUCLEOTIDE SEQUENCE [LARGE SCALE GENOMIC DNA]</scope>
    <source>
        <tissue evidence="4">Leaves</tissue>
    </source>
</reference>
<evidence type="ECO:0000313" key="5">
    <source>
        <dbReference type="Proteomes" id="UP001341840"/>
    </source>
</evidence>
<keyword evidence="5" id="KW-1185">Reference proteome</keyword>
<comment type="caution">
    <text evidence="4">The sequence shown here is derived from an EMBL/GenBank/DDBJ whole genome shotgun (WGS) entry which is preliminary data.</text>
</comment>
<evidence type="ECO:0000256" key="1">
    <source>
        <dbReference type="ARBA" id="ARBA00006010"/>
    </source>
</evidence>
<evidence type="ECO:0000256" key="3">
    <source>
        <dbReference type="SAM" id="SignalP"/>
    </source>
</evidence>
<keyword evidence="2 3" id="KW-0732">Signal</keyword>
<dbReference type="PANTHER" id="PTHR33227:SF21">
    <property type="entry name" value="F12F1.21 PROTEIN"/>
    <property type="match status" value="1"/>
</dbReference>
<evidence type="ECO:0008006" key="6">
    <source>
        <dbReference type="Google" id="ProtNLM"/>
    </source>
</evidence>
<sequence length="140" mass="14900">MKANKIVVLLVLVNMLMALVMAESSAAPSNKEPEMELASSLRKGKGYHHGRGVGGAMTCDKYPRVCHVTGSQGPDCCHKKCVNVSTDRNNCGMCGKKCKHSQLCCKGKCVNPMADKHHCGVCGNKCGKGDSCVYGICSYA</sequence>
<proteinExistence type="inferred from homology"/>
<evidence type="ECO:0000256" key="2">
    <source>
        <dbReference type="ARBA" id="ARBA00022729"/>
    </source>
</evidence>
<gene>
    <name evidence="4" type="ORF">PIB30_016165</name>
</gene>
<accession>A0ABU6T715</accession>
<evidence type="ECO:0000313" key="4">
    <source>
        <dbReference type="EMBL" id="MED6144497.1"/>
    </source>
</evidence>
<organism evidence="4 5">
    <name type="scientific">Stylosanthes scabra</name>
    <dbReference type="NCBI Taxonomy" id="79078"/>
    <lineage>
        <taxon>Eukaryota</taxon>
        <taxon>Viridiplantae</taxon>
        <taxon>Streptophyta</taxon>
        <taxon>Embryophyta</taxon>
        <taxon>Tracheophyta</taxon>
        <taxon>Spermatophyta</taxon>
        <taxon>Magnoliopsida</taxon>
        <taxon>eudicotyledons</taxon>
        <taxon>Gunneridae</taxon>
        <taxon>Pentapetalae</taxon>
        <taxon>rosids</taxon>
        <taxon>fabids</taxon>
        <taxon>Fabales</taxon>
        <taxon>Fabaceae</taxon>
        <taxon>Papilionoideae</taxon>
        <taxon>50 kb inversion clade</taxon>
        <taxon>dalbergioids sensu lato</taxon>
        <taxon>Dalbergieae</taxon>
        <taxon>Pterocarpus clade</taxon>
        <taxon>Stylosanthes</taxon>
    </lineage>
</organism>
<dbReference type="Proteomes" id="UP001341840">
    <property type="component" value="Unassembled WGS sequence"/>
</dbReference>
<dbReference type="PANTHER" id="PTHR33227">
    <property type="entry name" value="STIGMA-SPECIFIC STIG1-LIKE PROTEIN 3"/>
    <property type="match status" value="1"/>
</dbReference>
<name>A0ABU6T715_9FABA</name>
<dbReference type="EMBL" id="JASCZI010090666">
    <property type="protein sequence ID" value="MED6144497.1"/>
    <property type="molecule type" value="Genomic_DNA"/>
</dbReference>
<comment type="similarity">
    <text evidence="1">Belongs to the STIG1 family.</text>
</comment>
<feature type="chain" id="PRO_5045844659" description="Stigma-specific STIG1-like protein 1" evidence="3">
    <location>
        <begin position="23"/>
        <end position="140"/>
    </location>
</feature>
<protein>
    <recommendedName>
        <fullName evidence="6">Stigma-specific STIG1-like protein 1</fullName>
    </recommendedName>
</protein>
<feature type="signal peptide" evidence="3">
    <location>
        <begin position="1"/>
        <end position="22"/>
    </location>
</feature>